<keyword evidence="3" id="KW-1185">Reference proteome</keyword>
<dbReference type="RefSeq" id="WP_019495824.1">
    <property type="nucleotide sequence ID" value="NZ_RSCL01000046.1"/>
</dbReference>
<dbReference type="Proteomes" id="UP000271624">
    <property type="component" value="Unassembled WGS sequence"/>
</dbReference>
<evidence type="ECO:0000313" key="2">
    <source>
        <dbReference type="EMBL" id="RUS94688.1"/>
    </source>
</evidence>
<dbReference type="InterPro" id="IPR053840">
    <property type="entry name" value="Hfq_1"/>
</dbReference>
<organism evidence="2 3">
    <name type="scientific">Dulcicalothrix desertica PCC 7102</name>
    <dbReference type="NCBI Taxonomy" id="232991"/>
    <lineage>
        <taxon>Bacteria</taxon>
        <taxon>Bacillati</taxon>
        <taxon>Cyanobacteriota</taxon>
        <taxon>Cyanophyceae</taxon>
        <taxon>Nostocales</taxon>
        <taxon>Calotrichaceae</taxon>
        <taxon>Dulcicalothrix</taxon>
    </lineage>
</organism>
<gene>
    <name evidence="2" type="ORF">DSM106972_092230</name>
</gene>
<evidence type="ECO:0000313" key="3">
    <source>
        <dbReference type="Proteomes" id="UP000271624"/>
    </source>
</evidence>
<dbReference type="OrthoDB" id="573534at2"/>
<dbReference type="Gene3D" id="2.30.30.100">
    <property type="match status" value="1"/>
</dbReference>
<dbReference type="NCBIfam" id="NF047718">
    <property type="entry name" value="Hfq_rel_Cyano"/>
    <property type="match status" value="1"/>
</dbReference>
<reference evidence="2" key="1">
    <citation type="submission" date="2018-12" db="EMBL/GenBank/DDBJ databases">
        <authorList>
            <person name="Will S."/>
            <person name="Neumann-Schaal M."/>
            <person name="Henke P."/>
        </authorList>
    </citation>
    <scope>NUCLEOTIDE SEQUENCE</scope>
    <source>
        <strain evidence="2">PCC 7102</strain>
    </source>
</reference>
<dbReference type="AlphaFoldDB" id="A0A433ULH0"/>
<feature type="domain" description="Hfq-related" evidence="1">
    <location>
        <begin position="9"/>
        <end position="69"/>
    </location>
</feature>
<accession>A0A433ULH0</accession>
<dbReference type="InterPro" id="IPR010920">
    <property type="entry name" value="LSM_dom_sf"/>
</dbReference>
<dbReference type="Pfam" id="PF21979">
    <property type="entry name" value="Hfq_1"/>
    <property type="match status" value="1"/>
</dbReference>
<protein>
    <recommendedName>
        <fullName evidence="1">Hfq-related domain-containing protein</fullName>
    </recommendedName>
</protein>
<dbReference type="SUPFAM" id="SSF50182">
    <property type="entry name" value="Sm-like ribonucleoproteins"/>
    <property type="match status" value="1"/>
</dbReference>
<reference evidence="2" key="2">
    <citation type="journal article" date="2019" name="Genome Biol. Evol.">
        <title>Day and night: Metabolic profiles and evolutionary relationships of six axenic non-marine cyanobacteria.</title>
        <authorList>
            <person name="Will S.E."/>
            <person name="Henke P."/>
            <person name="Boedeker C."/>
            <person name="Huang S."/>
            <person name="Brinkmann H."/>
            <person name="Rohde M."/>
            <person name="Jarek M."/>
            <person name="Friedl T."/>
            <person name="Seufert S."/>
            <person name="Schumacher M."/>
            <person name="Overmann J."/>
            <person name="Neumann-Schaal M."/>
            <person name="Petersen J."/>
        </authorList>
    </citation>
    <scope>NUCLEOTIDE SEQUENCE [LARGE SCALE GENOMIC DNA]</scope>
    <source>
        <strain evidence="2">PCC 7102</strain>
    </source>
</reference>
<evidence type="ECO:0000259" key="1">
    <source>
        <dbReference type="Pfam" id="PF21979"/>
    </source>
</evidence>
<name>A0A433ULH0_9CYAN</name>
<comment type="caution">
    <text evidence="2">The sequence shown here is derived from an EMBL/GenBank/DDBJ whole genome shotgun (WGS) entry which is preliminary data.</text>
</comment>
<sequence>MLTEFDTSLPSVRQVQNLIKETSQVEVKLSTGDVISGKILWQDLQCMLVQDSSGQKVTIWKQAIAYIKPLG</sequence>
<dbReference type="EMBL" id="RSCL01000046">
    <property type="protein sequence ID" value="RUS94688.1"/>
    <property type="molecule type" value="Genomic_DNA"/>
</dbReference>
<proteinExistence type="predicted"/>